<dbReference type="EMBL" id="WBMS02000076">
    <property type="protein sequence ID" value="MWA07452.1"/>
    <property type="molecule type" value="Genomic_DNA"/>
</dbReference>
<feature type="compositionally biased region" description="Basic and acidic residues" evidence="1">
    <location>
        <begin position="685"/>
        <end position="717"/>
    </location>
</feature>
<dbReference type="InterPro" id="IPR003540">
    <property type="entry name" value="ADP-ribosyltransferase"/>
</dbReference>
<dbReference type="PROSITE" id="PS51996">
    <property type="entry name" value="TR_MART"/>
    <property type="match status" value="1"/>
</dbReference>
<reference evidence="3" key="1">
    <citation type="submission" date="2019-12" db="EMBL/GenBank/DDBJ databases">
        <title>Actinomadura physcomitrii sp. nov., a novel actinomycete isolated from moss [Physcomitrium sphaericum (Ludw) Fuernr].</title>
        <authorList>
            <person name="Zhuang X."/>
        </authorList>
    </citation>
    <scope>NUCLEOTIDE SEQUENCE [LARGE SCALE GENOMIC DNA]</scope>
    <source>
        <strain evidence="3">LD22</strain>
    </source>
</reference>
<evidence type="ECO:0000313" key="3">
    <source>
        <dbReference type="EMBL" id="MWA07452.1"/>
    </source>
</evidence>
<sequence length="1088" mass="115750">MGNGPGTGQPPARMTAGPRETLGPGPSTHNPSANGPSQAAHERGAPPPPESAAYVSGRDSGVPHAMERPPRTTTSRPEGENPKPGHPGSEQPTKASEATPPATGRTPEQLAQSPRTAAQPQTSHTDSATAGTGDVRGVGGAREDGALPSAQELQARGREIFDRLGANAPVVDFATEPIHPRAQHDINERILKPLVTEYPGVAKRLEFIGTREFPPGDDRLAAAFPGERGRIYFNPNVLKAPIAEQSIENFHVLPTVNVVGIGTHELGHIIFGLAREQPQIVAELESVIGEALGSQSSFRLLEWSSGPLRSYRSLVATRFFHPLTKGGFGPLQGMRIKRALSEIGSSNAHELIAEAFCEYRLAESPRPLALAVGRVIDRHFNVDTRFSGSSPSLPHVEPRPSAPRAAARDTAPMIPGSATGPVPSTSAAGASVEPAPPAPDLVPPDVPLGRSVGTKPGQPPGMPETGRPSSAMPSQDEPAVHSPPDIVGRRVAAERPAAETPRVPAPEPSDAVAHVPHGDEPPRSGNAKPPEVQRPASDPSPETRMRDQYGESLSETTSDAVRPERVDPRLHYGWYEDDRSAAGTRGEASSGGSEASPGHPAASEARPGSEVLGDAPQEGGPLPGGELETADPTKPRPLHQDEVEPGEAAAPSGDQVAPWSPGEEAGAPAGDKPPETQPPASGRTPEPRTAEWQGRGDTDAVGHPHSDPRSHYVRDESDPFTDAGTKTADPAEGLENAGARSGQASVAEPGAGGSSHDHSSDAELGTPDDAASARTASAHEPHTGPENFKQFLSDAEGEAYGESRLGHVFRDLPSQVRDAVYRYASNHKYGLMIRDYVRDPGRMVQWFDDLQFGHRQVKWLTALNDGEMPSIAKLEELSSRPSGLTDYDRRLIQSILDSENPSAFLCLVEDLDCECAKMEFLFGGGTIDAFLRYVEHLDEATRHLLPEPIEAIRGLDDVKWMVDGQGVRLGDRNPQILEGTVQTSPGPMSSSLGVTPGTKAGIHSFLLHLRLPEGAQGIWLGRQVDFPHERELLLPRGTRYRIIKVVRALEREASAPPGFEGSIYDIWAEVIPPERPGHHLETGGRAAG</sequence>
<feature type="compositionally biased region" description="Low complexity" evidence="1">
    <location>
        <begin position="581"/>
        <end position="605"/>
    </location>
</feature>
<feature type="compositionally biased region" description="Low complexity" evidence="1">
    <location>
        <begin position="618"/>
        <end position="627"/>
    </location>
</feature>
<evidence type="ECO:0000313" key="4">
    <source>
        <dbReference type="Proteomes" id="UP000462055"/>
    </source>
</evidence>
<dbReference type="Gene3D" id="3.90.176.10">
    <property type="entry name" value="Toxin ADP-ribosyltransferase, Chain A, domain 1"/>
    <property type="match status" value="1"/>
</dbReference>
<dbReference type="SUPFAM" id="SSF56399">
    <property type="entry name" value="ADP-ribosylation"/>
    <property type="match status" value="1"/>
</dbReference>
<evidence type="ECO:0000259" key="2">
    <source>
        <dbReference type="Pfam" id="PF03496"/>
    </source>
</evidence>
<feature type="compositionally biased region" description="Basic and acidic residues" evidence="1">
    <location>
        <begin position="561"/>
        <end position="580"/>
    </location>
</feature>
<keyword evidence="4" id="KW-1185">Reference proteome</keyword>
<accession>A0A6I4MNP8</accession>
<name>A0A6I4MNP8_9ACTN</name>
<feature type="domain" description="ADP ribosyltransferase" evidence="2">
    <location>
        <begin position="970"/>
        <end position="1047"/>
    </location>
</feature>
<feature type="compositionally biased region" description="Low complexity" evidence="1">
    <location>
        <begin position="402"/>
        <end position="412"/>
    </location>
</feature>
<feature type="compositionally biased region" description="Basic and acidic residues" evidence="1">
    <location>
        <begin position="487"/>
        <end position="497"/>
    </location>
</feature>
<feature type="compositionally biased region" description="Polar residues" evidence="1">
    <location>
        <begin position="27"/>
        <end position="37"/>
    </location>
</feature>
<proteinExistence type="predicted"/>
<dbReference type="Proteomes" id="UP000462055">
    <property type="component" value="Unassembled WGS sequence"/>
</dbReference>
<feature type="region of interest" description="Disordered" evidence="1">
    <location>
        <begin position="1"/>
        <end position="147"/>
    </location>
</feature>
<dbReference type="AlphaFoldDB" id="A0A6I4MNP8"/>
<comment type="caution">
    <text evidence="3">The sequence shown here is derived from an EMBL/GenBank/DDBJ whole genome shotgun (WGS) entry which is preliminary data.</text>
</comment>
<feature type="compositionally biased region" description="Polar residues" evidence="1">
    <location>
        <begin position="109"/>
        <end position="130"/>
    </location>
</feature>
<gene>
    <name evidence="3" type="ORF">F8568_045460</name>
</gene>
<dbReference type="Pfam" id="PF03496">
    <property type="entry name" value="ADPrib_exo_Tox"/>
    <property type="match status" value="1"/>
</dbReference>
<dbReference type="GO" id="GO:0005576">
    <property type="term" value="C:extracellular region"/>
    <property type="evidence" value="ECO:0007669"/>
    <property type="project" value="InterPro"/>
</dbReference>
<feature type="region of interest" description="Disordered" evidence="1">
    <location>
        <begin position="386"/>
        <end position="789"/>
    </location>
</feature>
<feature type="compositionally biased region" description="Basic and acidic residues" evidence="1">
    <location>
        <begin position="631"/>
        <end position="642"/>
    </location>
</feature>
<protein>
    <recommendedName>
        <fullName evidence="2">ADP ribosyltransferase domain-containing protein</fullName>
    </recommendedName>
</protein>
<feature type="compositionally biased region" description="Pro residues" evidence="1">
    <location>
        <begin position="434"/>
        <end position="446"/>
    </location>
</feature>
<evidence type="ECO:0000256" key="1">
    <source>
        <dbReference type="SAM" id="MobiDB-lite"/>
    </source>
</evidence>
<organism evidence="3 4">
    <name type="scientific">Actinomadura physcomitrii</name>
    <dbReference type="NCBI Taxonomy" id="2650748"/>
    <lineage>
        <taxon>Bacteria</taxon>
        <taxon>Bacillati</taxon>
        <taxon>Actinomycetota</taxon>
        <taxon>Actinomycetes</taxon>
        <taxon>Streptosporangiales</taxon>
        <taxon>Thermomonosporaceae</taxon>
        <taxon>Actinomadura</taxon>
    </lineage>
</organism>